<feature type="signal peptide" evidence="1">
    <location>
        <begin position="1"/>
        <end position="21"/>
    </location>
</feature>
<sequence length="228" mass="25503">MKKNYFVAVLLIAFLSFTSCSSDDSSSNGTAEVSSESYWPLAVNNQWVYNENGSLAAPVKITGTEKFDGVVYYKTSEKNEYNLQSWVAKKDRTYYLKIGALDITESGINIKMNSYELPVFKDNLAINEQWSGTTAVKVTYIVSGQSVSANMEIKYVGTILDKNASLTINDKVYTNIIKSRYRQDVIIQGQSTVTETLYWYAKGIGPIKVVHTADGQVTEQIIIDYVIN</sequence>
<keyword evidence="3" id="KW-1185">Reference proteome</keyword>
<evidence type="ECO:0000313" key="3">
    <source>
        <dbReference type="Proteomes" id="UP000183658"/>
    </source>
</evidence>
<evidence type="ECO:0008006" key="4">
    <source>
        <dbReference type="Google" id="ProtNLM"/>
    </source>
</evidence>
<proteinExistence type="predicted"/>
<dbReference type="Proteomes" id="UP000183658">
    <property type="component" value="Unassembled WGS sequence"/>
</dbReference>
<dbReference type="OrthoDB" id="705385at2"/>
<organism evidence="2 3">
    <name type="scientific">Flavobacterium frigoris</name>
    <dbReference type="NCBI Taxonomy" id="229204"/>
    <lineage>
        <taxon>Bacteria</taxon>
        <taxon>Pseudomonadati</taxon>
        <taxon>Bacteroidota</taxon>
        <taxon>Flavobacteriia</taxon>
        <taxon>Flavobacteriales</taxon>
        <taxon>Flavobacteriaceae</taxon>
        <taxon>Flavobacterium</taxon>
    </lineage>
</organism>
<dbReference type="EMBL" id="FOFZ01000001">
    <property type="protein sequence ID" value="SEQ05719.1"/>
    <property type="molecule type" value="Genomic_DNA"/>
</dbReference>
<protein>
    <recommendedName>
        <fullName evidence="4">Lipoprotein</fullName>
    </recommendedName>
</protein>
<accession>A0A1H9CX55</accession>
<reference evidence="3" key="1">
    <citation type="submission" date="2016-10" db="EMBL/GenBank/DDBJ databases">
        <authorList>
            <person name="Varghese N."/>
            <person name="Submissions S."/>
        </authorList>
    </citation>
    <scope>NUCLEOTIDE SEQUENCE [LARGE SCALE GENOMIC DNA]</scope>
    <source>
        <strain evidence="3">DSM 15719</strain>
    </source>
</reference>
<keyword evidence="1" id="KW-0732">Signal</keyword>
<evidence type="ECO:0000313" key="2">
    <source>
        <dbReference type="EMBL" id="SEQ05719.1"/>
    </source>
</evidence>
<feature type="chain" id="PRO_5010260322" description="Lipoprotein" evidence="1">
    <location>
        <begin position="22"/>
        <end position="228"/>
    </location>
</feature>
<name>A0A1H9CX55_FLAFI</name>
<dbReference type="RefSeq" id="WP_074720487.1">
    <property type="nucleotide sequence ID" value="NZ_CBCRVS010000002.1"/>
</dbReference>
<dbReference type="AlphaFoldDB" id="A0A1H9CX55"/>
<evidence type="ECO:0000256" key="1">
    <source>
        <dbReference type="SAM" id="SignalP"/>
    </source>
</evidence>
<gene>
    <name evidence="2" type="ORF">SAMN05444355_101298</name>
</gene>
<dbReference type="PROSITE" id="PS51257">
    <property type="entry name" value="PROKAR_LIPOPROTEIN"/>
    <property type="match status" value="1"/>
</dbReference>